<dbReference type="PANTHER" id="PTHR24161:SF85">
    <property type="entry name" value="PALMITOYLTRANSFERASE HIP14"/>
    <property type="match status" value="1"/>
</dbReference>
<feature type="repeat" description="ANK" evidence="3">
    <location>
        <begin position="128"/>
        <end position="172"/>
    </location>
</feature>
<feature type="repeat" description="ANK" evidence="3">
    <location>
        <begin position="1"/>
        <end position="17"/>
    </location>
</feature>
<dbReference type="Pfam" id="PF12796">
    <property type="entry name" value="Ank_2"/>
    <property type="match status" value="1"/>
</dbReference>
<evidence type="ECO:0000259" key="4">
    <source>
        <dbReference type="PROSITE" id="PS50175"/>
    </source>
</evidence>
<evidence type="ECO:0000256" key="2">
    <source>
        <dbReference type="ARBA" id="ARBA00023043"/>
    </source>
</evidence>
<dbReference type="PROSITE" id="PS50175">
    <property type="entry name" value="ASP_PROT_RETROV"/>
    <property type="match status" value="1"/>
</dbReference>
<sequence>MVRILLKAGADANAIDSTYTCSPFYLACANGYTEIVALLLDHPGVDVNAHGGFCRTPLLWASNWGYHEVVQLLLRDKRVDLNTTDDWGRTPLLAACGCGWAEDGRSGDKVAQLLLHHAGVDLNRADNLGRTPLHVACQKPLSHPNYCQPLAFRSNLVRALVDAGADMSVVDLEGNTALACACDHEELTLPDYIFLLGHTPAESTTEHDMLECVHKLIQKDPQALVQRDPETMLLPFMAAAGLQELDLTYAILRGEPTVLESGIS</sequence>
<evidence type="ECO:0000313" key="6">
    <source>
        <dbReference type="Proteomes" id="UP001153069"/>
    </source>
</evidence>
<dbReference type="OrthoDB" id="10249694at2759"/>
<dbReference type="PANTHER" id="PTHR24161">
    <property type="entry name" value="ANK_REP_REGION DOMAIN-CONTAINING PROTEIN-RELATED"/>
    <property type="match status" value="1"/>
</dbReference>
<dbReference type="SUPFAM" id="SSF48403">
    <property type="entry name" value="Ankyrin repeat"/>
    <property type="match status" value="1"/>
</dbReference>
<dbReference type="AlphaFoldDB" id="A0A9N8ECI0"/>
<dbReference type="InterPro" id="IPR002110">
    <property type="entry name" value="Ankyrin_rpt"/>
</dbReference>
<dbReference type="SMART" id="SM00248">
    <property type="entry name" value="ANK"/>
    <property type="match status" value="5"/>
</dbReference>
<keyword evidence="2 3" id="KW-0040">ANK repeat</keyword>
<comment type="caution">
    <text evidence="5">The sequence shown here is derived from an EMBL/GenBank/DDBJ whole genome shotgun (WGS) entry which is preliminary data.</text>
</comment>
<name>A0A9N8ECI0_9STRA</name>
<protein>
    <submittedName>
        <fullName evidence="5">Ankyrin repeat</fullName>
    </submittedName>
</protein>
<accession>A0A9N8ECI0</accession>
<dbReference type="Pfam" id="PF00023">
    <property type="entry name" value="Ank"/>
    <property type="match status" value="2"/>
</dbReference>
<reference evidence="5" key="1">
    <citation type="submission" date="2020-06" db="EMBL/GenBank/DDBJ databases">
        <authorList>
            <consortium name="Plant Systems Biology data submission"/>
        </authorList>
    </citation>
    <scope>NUCLEOTIDE SEQUENCE</scope>
    <source>
        <strain evidence="5">D6</strain>
    </source>
</reference>
<dbReference type="Gene3D" id="1.25.40.20">
    <property type="entry name" value="Ankyrin repeat-containing domain"/>
    <property type="match status" value="2"/>
</dbReference>
<evidence type="ECO:0000256" key="3">
    <source>
        <dbReference type="PROSITE-ProRule" id="PRU00023"/>
    </source>
</evidence>
<keyword evidence="6" id="KW-1185">Reference proteome</keyword>
<proteinExistence type="predicted"/>
<dbReference type="GO" id="GO:0004190">
    <property type="term" value="F:aspartic-type endopeptidase activity"/>
    <property type="evidence" value="ECO:0007669"/>
    <property type="project" value="InterPro"/>
</dbReference>
<dbReference type="GO" id="GO:0006508">
    <property type="term" value="P:proteolysis"/>
    <property type="evidence" value="ECO:0007669"/>
    <property type="project" value="InterPro"/>
</dbReference>
<dbReference type="Proteomes" id="UP001153069">
    <property type="component" value="Unassembled WGS sequence"/>
</dbReference>
<evidence type="ECO:0000313" key="5">
    <source>
        <dbReference type="EMBL" id="CAB9518298.1"/>
    </source>
</evidence>
<dbReference type="PROSITE" id="PS50088">
    <property type="entry name" value="ANK_REPEAT"/>
    <property type="match status" value="2"/>
</dbReference>
<dbReference type="EMBL" id="CAICTM010000920">
    <property type="protein sequence ID" value="CAB9518298.1"/>
    <property type="molecule type" value="Genomic_DNA"/>
</dbReference>
<dbReference type="InterPro" id="IPR001995">
    <property type="entry name" value="Peptidase_A2_cat"/>
</dbReference>
<evidence type="ECO:0000256" key="1">
    <source>
        <dbReference type="ARBA" id="ARBA00022737"/>
    </source>
</evidence>
<feature type="domain" description="Peptidase A2" evidence="4">
    <location>
        <begin position="157"/>
        <end position="170"/>
    </location>
</feature>
<keyword evidence="1" id="KW-0677">Repeat</keyword>
<dbReference type="InterPro" id="IPR036770">
    <property type="entry name" value="Ankyrin_rpt-contain_sf"/>
</dbReference>
<gene>
    <name evidence="5" type="ORF">SEMRO_922_G220520.1</name>
</gene>
<organism evidence="5 6">
    <name type="scientific">Seminavis robusta</name>
    <dbReference type="NCBI Taxonomy" id="568900"/>
    <lineage>
        <taxon>Eukaryota</taxon>
        <taxon>Sar</taxon>
        <taxon>Stramenopiles</taxon>
        <taxon>Ochrophyta</taxon>
        <taxon>Bacillariophyta</taxon>
        <taxon>Bacillariophyceae</taxon>
        <taxon>Bacillariophycidae</taxon>
        <taxon>Naviculales</taxon>
        <taxon>Naviculaceae</taxon>
        <taxon>Seminavis</taxon>
    </lineage>
</organism>